<reference evidence="1 2" key="1">
    <citation type="journal article" date="2020" name="BMC Genomics">
        <title>Intraspecific diversification of the crop wild relative Brassica cretica Lam. using demographic model selection.</title>
        <authorList>
            <person name="Kioukis A."/>
            <person name="Michalopoulou V.A."/>
            <person name="Briers L."/>
            <person name="Pirintsos S."/>
            <person name="Studholme D.J."/>
            <person name="Pavlidis P."/>
            <person name="Sarris P.F."/>
        </authorList>
    </citation>
    <scope>NUCLEOTIDE SEQUENCE [LARGE SCALE GENOMIC DNA]</scope>
    <source>
        <strain evidence="2">cv. PFS-1207/04</strain>
    </source>
</reference>
<dbReference type="Proteomes" id="UP000266723">
    <property type="component" value="Unassembled WGS sequence"/>
</dbReference>
<proteinExistence type="predicted"/>
<gene>
    <name evidence="1" type="ORF">DY000_02006156</name>
</gene>
<dbReference type="EMBL" id="QGKV02000832">
    <property type="protein sequence ID" value="KAF3550837.1"/>
    <property type="molecule type" value="Genomic_DNA"/>
</dbReference>
<accession>A0ABQ7CH24</accession>
<keyword evidence="2" id="KW-1185">Reference proteome</keyword>
<comment type="caution">
    <text evidence="1">The sequence shown here is derived from an EMBL/GenBank/DDBJ whole genome shotgun (WGS) entry which is preliminary data.</text>
</comment>
<protein>
    <submittedName>
        <fullName evidence="1">Uncharacterized protein</fullName>
    </submittedName>
</protein>
<evidence type="ECO:0000313" key="1">
    <source>
        <dbReference type="EMBL" id="KAF3550837.1"/>
    </source>
</evidence>
<name>A0ABQ7CH24_BRACR</name>
<organism evidence="1 2">
    <name type="scientific">Brassica cretica</name>
    <name type="common">Mustard</name>
    <dbReference type="NCBI Taxonomy" id="69181"/>
    <lineage>
        <taxon>Eukaryota</taxon>
        <taxon>Viridiplantae</taxon>
        <taxon>Streptophyta</taxon>
        <taxon>Embryophyta</taxon>
        <taxon>Tracheophyta</taxon>
        <taxon>Spermatophyta</taxon>
        <taxon>Magnoliopsida</taxon>
        <taxon>eudicotyledons</taxon>
        <taxon>Gunneridae</taxon>
        <taxon>Pentapetalae</taxon>
        <taxon>rosids</taxon>
        <taxon>malvids</taxon>
        <taxon>Brassicales</taxon>
        <taxon>Brassicaceae</taxon>
        <taxon>Brassiceae</taxon>
        <taxon>Brassica</taxon>
    </lineage>
</organism>
<evidence type="ECO:0000313" key="2">
    <source>
        <dbReference type="Proteomes" id="UP000266723"/>
    </source>
</evidence>
<sequence length="142" mass="16021">MGPEVGWFGPSSRSVNRSERLNRKVLESFMSACFGRYLHIVRFAKVDPFNPFREKGKGRASEPPIDANLDAINREALMNTANLSLSQRRLVADAIEQFRGDGDVNHPNTLDFPVGFFDDARALAAHSHLRWPDLVANEFVKH</sequence>